<gene>
    <name evidence="2" type="ORF">PLEPLA_LOCUS22194</name>
</gene>
<evidence type="ECO:0000256" key="1">
    <source>
        <dbReference type="SAM" id="MobiDB-lite"/>
    </source>
</evidence>
<feature type="compositionally biased region" description="Basic and acidic residues" evidence="1">
    <location>
        <begin position="1"/>
        <end position="16"/>
    </location>
</feature>
<protein>
    <submittedName>
        <fullName evidence="2">Uncharacterized protein</fullName>
    </submittedName>
</protein>
<proteinExistence type="predicted"/>
<comment type="caution">
    <text evidence="2">The sequence shown here is derived from an EMBL/GenBank/DDBJ whole genome shotgun (WGS) entry which is preliminary data.</text>
</comment>
<sequence length="170" mass="19046">MRKAKTDRGKLQDKSPIKTKTQPSPELGLALAPVMTDQVASKDTDAESSSILLVAIESMNKTMTDRFDTLEATLASTQASLVSLGNRMTEIEGANSSYDLRLSQVEQACMQMQTENHTLRSKVIDLEAHSRRQNIKIVGLPEKIEKNRPVEFLEKFIPERYYSFLANNSP</sequence>
<reference evidence="2" key="1">
    <citation type="submission" date="2020-03" db="EMBL/GenBank/DDBJ databases">
        <authorList>
            <person name="Weist P."/>
        </authorList>
    </citation>
    <scope>NUCLEOTIDE SEQUENCE</scope>
</reference>
<feature type="region of interest" description="Disordered" evidence="1">
    <location>
        <begin position="1"/>
        <end position="27"/>
    </location>
</feature>
<name>A0A9N7YNZ5_PLEPL</name>
<organism evidence="2 3">
    <name type="scientific">Pleuronectes platessa</name>
    <name type="common">European plaice</name>
    <dbReference type="NCBI Taxonomy" id="8262"/>
    <lineage>
        <taxon>Eukaryota</taxon>
        <taxon>Metazoa</taxon>
        <taxon>Chordata</taxon>
        <taxon>Craniata</taxon>
        <taxon>Vertebrata</taxon>
        <taxon>Euteleostomi</taxon>
        <taxon>Actinopterygii</taxon>
        <taxon>Neopterygii</taxon>
        <taxon>Teleostei</taxon>
        <taxon>Neoteleostei</taxon>
        <taxon>Acanthomorphata</taxon>
        <taxon>Carangaria</taxon>
        <taxon>Pleuronectiformes</taxon>
        <taxon>Pleuronectoidei</taxon>
        <taxon>Pleuronectidae</taxon>
        <taxon>Pleuronectes</taxon>
    </lineage>
</organism>
<dbReference type="Proteomes" id="UP001153269">
    <property type="component" value="Unassembled WGS sequence"/>
</dbReference>
<keyword evidence="3" id="KW-1185">Reference proteome</keyword>
<dbReference type="Gene3D" id="3.30.70.1820">
    <property type="entry name" value="L1 transposable element, RRM domain"/>
    <property type="match status" value="1"/>
</dbReference>
<evidence type="ECO:0000313" key="3">
    <source>
        <dbReference type="Proteomes" id="UP001153269"/>
    </source>
</evidence>
<evidence type="ECO:0000313" key="2">
    <source>
        <dbReference type="EMBL" id="CAB1434119.1"/>
    </source>
</evidence>
<dbReference type="PANTHER" id="PTHR11505">
    <property type="entry name" value="L1 TRANSPOSABLE ELEMENT-RELATED"/>
    <property type="match status" value="1"/>
</dbReference>
<dbReference type="InterPro" id="IPR004244">
    <property type="entry name" value="Transposase_22"/>
</dbReference>
<accession>A0A9N7YNZ5</accession>
<dbReference type="EMBL" id="CADEAL010001634">
    <property type="protein sequence ID" value="CAB1434119.1"/>
    <property type="molecule type" value="Genomic_DNA"/>
</dbReference>
<dbReference type="AlphaFoldDB" id="A0A9N7YNZ5"/>